<dbReference type="Gene3D" id="1.10.3210.10">
    <property type="entry name" value="Hypothetical protein af1432"/>
    <property type="match status" value="1"/>
</dbReference>
<evidence type="ECO:0000259" key="3">
    <source>
        <dbReference type="PROSITE" id="PS51832"/>
    </source>
</evidence>
<dbReference type="PROSITE" id="PS51832">
    <property type="entry name" value="HD_GYP"/>
    <property type="match status" value="1"/>
</dbReference>
<evidence type="ECO:0000313" key="5">
    <source>
        <dbReference type="Proteomes" id="UP001250932"/>
    </source>
</evidence>
<gene>
    <name evidence="4" type="ORF">PPG34_02310</name>
</gene>
<dbReference type="SUPFAM" id="SSF52172">
    <property type="entry name" value="CheY-like"/>
    <property type="match status" value="1"/>
</dbReference>
<evidence type="ECO:0000256" key="1">
    <source>
        <dbReference type="PROSITE-ProRule" id="PRU00169"/>
    </source>
</evidence>
<dbReference type="InterPro" id="IPR011006">
    <property type="entry name" value="CheY-like_superfamily"/>
</dbReference>
<dbReference type="InterPro" id="IPR006675">
    <property type="entry name" value="HDIG_dom"/>
</dbReference>
<proteinExistence type="predicted"/>
<dbReference type="PANTHER" id="PTHR45228:SF8">
    <property type="entry name" value="TWO-COMPONENT RESPONSE REGULATOR-RELATED"/>
    <property type="match status" value="1"/>
</dbReference>
<protein>
    <submittedName>
        <fullName evidence="4">Response regulator</fullName>
    </submittedName>
</protein>
<dbReference type="NCBIfam" id="TIGR00277">
    <property type="entry name" value="HDIG"/>
    <property type="match status" value="1"/>
</dbReference>
<dbReference type="CDD" id="cd00077">
    <property type="entry name" value="HDc"/>
    <property type="match status" value="1"/>
</dbReference>
<reference evidence="4 5" key="1">
    <citation type="journal article" date="2023" name="ISME J.">
        <title>Cultivation and genomic characterization of novel and ubiquitous marine nitrite-oxidizing bacteria from the Nitrospirales.</title>
        <authorList>
            <person name="Mueller A.J."/>
            <person name="Daebeler A."/>
            <person name="Herbold C.W."/>
            <person name="Kirkegaard R.H."/>
            <person name="Daims H."/>
        </authorList>
    </citation>
    <scope>NUCLEOTIDE SEQUENCE [LARGE SCALE GENOMIC DNA]</scope>
    <source>
        <strain evidence="4 5">EB</strain>
    </source>
</reference>
<dbReference type="InterPro" id="IPR052020">
    <property type="entry name" value="Cyclic_di-GMP/3'3'-cGAMP_PDE"/>
</dbReference>
<keyword evidence="1" id="KW-0597">Phosphoprotein</keyword>
<dbReference type="PANTHER" id="PTHR45228">
    <property type="entry name" value="CYCLIC DI-GMP PHOSPHODIESTERASE TM_0186-RELATED"/>
    <property type="match status" value="1"/>
</dbReference>
<dbReference type="Gene3D" id="3.40.50.2300">
    <property type="match status" value="1"/>
</dbReference>
<feature type="modified residue" description="4-aspartylphosphate" evidence="1">
    <location>
        <position position="58"/>
    </location>
</feature>
<dbReference type="EMBL" id="JAQOUE010000001">
    <property type="protein sequence ID" value="MDT7041166.1"/>
    <property type="molecule type" value="Genomic_DNA"/>
</dbReference>
<dbReference type="RefSeq" id="WP_313831524.1">
    <property type="nucleotide sequence ID" value="NZ_JAQOUE010000001.1"/>
</dbReference>
<dbReference type="Pfam" id="PF00072">
    <property type="entry name" value="Response_reg"/>
    <property type="match status" value="1"/>
</dbReference>
<dbReference type="PROSITE" id="PS50110">
    <property type="entry name" value="RESPONSE_REGULATORY"/>
    <property type="match status" value="1"/>
</dbReference>
<dbReference type="Proteomes" id="UP001250932">
    <property type="component" value="Unassembled WGS sequence"/>
</dbReference>
<name>A0ABU3K457_9BACT</name>
<feature type="domain" description="HD-GYP" evidence="3">
    <location>
        <begin position="145"/>
        <end position="329"/>
    </location>
</feature>
<dbReference type="InterPro" id="IPR003607">
    <property type="entry name" value="HD/PDEase_dom"/>
</dbReference>
<dbReference type="SMART" id="SM00448">
    <property type="entry name" value="REC"/>
    <property type="match status" value="1"/>
</dbReference>
<keyword evidence="5" id="KW-1185">Reference proteome</keyword>
<sequence length="329" mass="36110">MESSQSPQATILIVEDEEGPRESLKMVLSPHFNLYSVDNAEVALNILKEQEIDLVTLDLKLPGKQGMDLLQKIRDEGRDTEVVIITGYGTLESAVNAIQHGIAAYITKPFNIPDLLGVIHKALDRRRQVDTLRGSLEAFSSLWVPAGEPASLTEKLRTLLGAKNPELAQHAQRVHYYTSLLLEHMELPAKSKEGIQLGALLHDIGQLGLQGRLALGNSEHTTEEKELLACHPVIGERMLQSMTFPEETRDVIRSHHERFDGTGFPNQLQGEAIPLAARVVGIANTFDNLVSGGVDTMPVTVPEAREYIRQEAGKALDPALADLFAKIVG</sequence>
<accession>A0ABU3K457</accession>
<dbReference type="InterPro" id="IPR001789">
    <property type="entry name" value="Sig_transdc_resp-reg_receiver"/>
</dbReference>
<evidence type="ECO:0000313" key="4">
    <source>
        <dbReference type="EMBL" id="MDT7041166.1"/>
    </source>
</evidence>
<organism evidence="4 5">
    <name type="scientific">Candidatus Nitronereus thalassa</name>
    <dbReference type="NCBI Taxonomy" id="3020898"/>
    <lineage>
        <taxon>Bacteria</taxon>
        <taxon>Pseudomonadati</taxon>
        <taxon>Nitrospirota</taxon>
        <taxon>Nitrospiria</taxon>
        <taxon>Nitrospirales</taxon>
        <taxon>Nitrospiraceae</taxon>
        <taxon>Candidatus Nitronereus</taxon>
    </lineage>
</organism>
<evidence type="ECO:0000259" key="2">
    <source>
        <dbReference type="PROSITE" id="PS50110"/>
    </source>
</evidence>
<comment type="caution">
    <text evidence="4">The sequence shown here is derived from an EMBL/GenBank/DDBJ whole genome shotgun (WGS) entry which is preliminary data.</text>
</comment>
<feature type="domain" description="Response regulatory" evidence="2">
    <location>
        <begin position="10"/>
        <end position="123"/>
    </location>
</feature>
<dbReference type="Pfam" id="PF13487">
    <property type="entry name" value="HD_5"/>
    <property type="match status" value="1"/>
</dbReference>
<dbReference type="InterPro" id="IPR037522">
    <property type="entry name" value="HD_GYP_dom"/>
</dbReference>
<dbReference type="SUPFAM" id="SSF109604">
    <property type="entry name" value="HD-domain/PDEase-like"/>
    <property type="match status" value="1"/>
</dbReference>